<feature type="compositionally biased region" description="Low complexity" evidence="1">
    <location>
        <begin position="13"/>
        <end position="55"/>
    </location>
</feature>
<keyword evidence="2" id="KW-0812">Transmembrane</keyword>
<dbReference type="KEGG" id="sals:SLNWT_5483"/>
<feature type="region of interest" description="Disordered" evidence="1">
    <location>
        <begin position="185"/>
        <end position="259"/>
    </location>
</feature>
<feature type="compositionally biased region" description="Low complexity" evidence="1">
    <location>
        <begin position="211"/>
        <end position="234"/>
    </location>
</feature>
<feature type="region of interest" description="Disordered" evidence="1">
    <location>
        <begin position="310"/>
        <end position="330"/>
    </location>
</feature>
<gene>
    <name evidence="4" type="ORF">SLNWT_5483</name>
</gene>
<reference evidence="4 5" key="1">
    <citation type="submission" date="2015-01" db="EMBL/GenBank/DDBJ databases">
        <title>Enhanced salinomycin production by adjusting the supply of polyketide extender units in Streptomyce albus DSM 41398.</title>
        <authorList>
            <person name="Lu C."/>
        </authorList>
    </citation>
    <scope>NUCLEOTIDE SEQUENCE [LARGE SCALE GENOMIC DNA]</scope>
    <source>
        <strain evidence="5">ATCC 21838 / DSM 41398 / FERM P-419 / JCM 4703 / NBRC 107858</strain>
    </source>
</reference>
<dbReference type="Gene3D" id="1.10.101.10">
    <property type="entry name" value="PGBD-like superfamily/PGBD"/>
    <property type="match status" value="1"/>
</dbReference>
<feature type="region of interest" description="Disordered" evidence="1">
    <location>
        <begin position="1"/>
        <end position="148"/>
    </location>
</feature>
<protein>
    <submittedName>
        <fullName evidence="4">Peptidoglycan-binding membrane protein</fullName>
    </submittedName>
</protein>
<dbReference type="Proteomes" id="UP000031523">
    <property type="component" value="Chromosome"/>
</dbReference>
<dbReference type="Pfam" id="PF01471">
    <property type="entry name" value="PG_binding_1"/>
    <property type="match status" value="1"/>
</dbReference>
<keyword evidence="2" id="KW-0472">Membrane</keyword>
<evidence type="ECO:0000313" key="4">
    <source>
        <dbReference type="EMBL" id="AJE85859.1"/>
    </source>
</evidence>
<proteinExistence type="predicted"/>
<keyword evidence="2" id="KW-1133">Transmembrane helix</keyword>
<feature type="compositionally biased region" description="Low complexity" evidence="1">
    <location>
        <begin position="132"/>
        <end position="146"/>
    </location>
</feature>
<dbReference type="AlphaFoldDB" id="A0A0B5EVR6"/>
<feature type="compositionally biased region" description="Basic and acidic residues" evidence="1">
    <location>
        <begin position="82"/>
        <end position="91"/>
    </location>
</feature>
<dbReference type="InterPro" id="IPR036365">
    <property type="entry name" value="PGBD-like_sf"/>
</dbReference>
<dbReference type="InterPro" id="IPR002477">
    <property type="entry name" value="Peptidoglycan-bd-like"/>
</dbReference>
<sequence length="330" mass="34118">MESTVQMRAIEGADQPRATQPPAQTQAAQSPTQPQAAQSPTQAQAQASPSPAPFQADEHSAETRTAGATAQAEPASPTAEARAAERKEARAAEAATASDYTPLRVRPYVSLSESDEPPHAGVVSQPLPPLATPGGAATRQTAGQAGVLAADGRRRWSGRRLGLVAALGTTAGVVVLALLVTDTLSGGSEDDEAIPEARSSRAQTYVPDPTPSSSAPASPSATPSKKPSPTRTAAPPLPPPRPKPTTSRSAVRPKPVAVPVLRAGSRGPEVAELQRRLRQAYLYAGPYDGVYDARVENAVRGYQFTRGISSDPSGVYGTATRKSLEGNTKG</sequence>
<evidence type="ECO:0000256" key="2">
    <source>
        <dbReference type="SAM" id="Phobius"/>
    </source>
</evidence>
<name>A0A0B5EVR6_STRA4</name>
<feature type="transmembrane region" description="Helical" evidence="2">
    <location>
        <begin position="161"/>
        <end position="180"/>
    </location>
</feature>
<accession>A0A0B5EVR6</accession>
<feature type="domain" description="Peptidoglycan binding-like" evidence="3">
    <location>
        <begin position="266"/>
        <end position="324"/>
    </location>
</feature>
<dbReference type="InterPro" id="IPR036366">
    <property type="entry name" value="PGBDSf"/>
</dbReference>
<organism evidence="4 5">
    <name type="scientific">Streptomyces albus (strain ATCC 21838 / DSM 41398 / FERM P-419 / JCM 4703 / NBRC 107858)</name>
    <dbReference type="NCBI Taxonomy" id="1081613"/>
    <lineage>
        <taxon>Bacteria</taxon>
        <taxon>Bacillati</taxon>
        <taxon>Actinomycetota</taxon>
        <taxon>Actinomycetes</taxon>
        <taxon>Kitasatosporales</taxon>
        <taxon>Streptomycetaceae</taxon>
        <taxon>Streptomyces</taxon>
    </lineage>
</organism>
<dbReference type="SUPFAM" id="SSF47090">
    <property type="entry name" value="PGBD-like"/>
    <property type="match status" value="1"/>
</dbReference>
<evidence type="ECO:0000259" key="3">
    <source>
        <dbReference type="Pfam" id="PF01471"/>
    </source>
</evidence>
<keyword evidence="5" id="KW-1185">Reference proteome</keyword>
<evidence type="ECO:0000256" key="1">
    <source>
        <dbReference type="SAM" id="MobiDB-lite"/>
    </source>
</evidence>
<dbReference type="EMBL" id="CP010519">
    <property type="protein sequence ID" value="AJE85859.1"/>
    <property type="molecule type" value="Genomic_DNA"/>
</dbReference>
<evidence type="ECO:0000313" key="5">
    <source>
        <dbReference type="Proteomes" id="UP000031523"/>
    </source>
</evidence>